<evidence type="ECO:0000313" key="2">
    <source>
        <dbReference type="Proteomes" id="UP000231542"/>
    </source>
</evidence>
<name>A0A2H0YWV7_9BACT</name>
<comment type="caution">
    <text evidence="1">The sequence shown here is derived from an EMBL/GenBank/DDBJ whole genome shotgun (WGS) entry which is preliminary data.</text>
</comment>
<dbReference type="PANTHER" id="PTHR38471:SF2">
    <property type="entry name" value="FOUR HELIX BUNDLE PROTEIN"/>
    <property type="match status" value="1"/>
</dbReference>
<dbReference type="InterPro" id="IPR012657">
    <property type="entry name" value="23S_rRNA-intervening_sequence"/>
</dbReference>
<dbReference type="InterPro" id="IPR036583">
    <property type="entry name" value="23S_rRNA_IVS_sf"/>
</dbReference>
<dbReference type="NCBIfam" id="TIGR02436">
    <property type="entry name" value="four helix bundle protein"/>
    <property type="match status" value="1"/>
</dbReference>
<gene>
    <name evidence="1" type="ORF">COT24_00735</name>
</gene>
<dbReference type="CDD" id="cd16377">
    <property type="entry name" value="23S_rRNA_IVP_like"/>
    <property type="match status" value="1"/>
</dbReference>
<dbReference type="PANTHER" id="PTHR38471">
    <property type="entry name" value="FOUR HELIX BUNDLE PROTEIN"/>
    <property type="match status" value="1"/>
</dbReference>
<accession>A0A2H0YWV7</accession>
<dbReference type="EMBL" id="PEXU01000009">
    <property type="protein sequence ID" value="PIS42981.1"/>
    <property type="molecule type" value="Genomic_DNA"/>
</dbReference>
<dbReference type="Pfam" id="PF05635">
    <property type="entry name" value="23S_rRNA_IVP"/>
    <property type="match status" value="1"/>
</dbReference>
<dbReference type="Gene3D" id="1.20.1440.60">
    <property type="entry name" value="23S rRNA-intervening sequence"/>
    <property type="match status" value="1"/>
</dbReference>
<organism evidence="1 2">
    <name type="scientific">Candidatus Kerfeldbacteria bacterium CG08_land_8_20_14_0_20_40_16</name>
    <dbReference type="NCBI Taxonomy" id="2014244"/>
    <lineage>
        <taxon>Bacteria</taxon>
        <taxon>Candidatus Kerfeldiibacteriota</taxon>
    </lineage>
</organism>
<sequence>MPNSFQDLNIWKKGYDLLKKVYQLTEKYPKDEKYLLVQDTRRSANSIIANIAESHGRYFFADKIRVLYIARGEAEETRSHLKVAEGLHYVTEEEFLNIDKEYEWLTMGISKYINYLSQNKKPPIH</sequence>
<dbReference type="SUPFAM" id="SSF158446">
    <property type="entry name" value="IVS-encoded protein-like"/>
    <property type="match status" value="1"/>
</dbReference>
<reference evidence="1 2" key="1">
    <citation type="submission" date="2017-09" db="EMBL/GenBank/DDBJ databases">
        <title>Depth-based differentiation of microbial function through sediment-hosted aquifers and enrichment of novel symbionts in the deep terrestrial subsurface.</title>
        <authorList>
            <person name="Probst A.J."/>
            <person name="Ladd B."/>
            <person name="Jarett J.K."/>
            <person name="Geller-Mcgrath D.E."/>
            <person name="Sieber C.M."/>
            <person name="Emerson J.B."/>
            <person name="Anantharaman K."/>
            <person name="Thomas B.C."/>
            <person name="Malmstrom R."/>
            <person name="Stieglmeier M."/>
            <person name="Klingl A."/>
            <person name="Woyke T."/>
            <person name="Ryan C.M."/>
            <person name="Banfield J.F."/>
        </authorList>
    </citation>
    <scope>NUCLEOTIDE SEQUENCE [LARGE SCALE GENOMIC DNA]</scope>
    <source>
        <strain evidence="1">CG08_land_8_20_14_0_20_40_16</strain>
    </source>
</reference>
<dbReference type="Proteomes" id="UP000231542">
    <property type="component" value="Unassembled WGS sequence"/>
</dbReference>
<dbReference type="AlphaFoldDB" id="A0A2H0YWV7"/>
<evidence type="ECO:0000313" key="1">
    <source>
        <dbReference type="EMBL" id="PIS42981.1"/>
    </source>
</evidence>
<protein>
    <submittedName>
        <fullName evidence="1">Four helix bundle protein</fullName>
    </submittedName>
</protein>
<proteinExistence type="predicted"/>